<dbReference type="Proteomes" id="UP000018780">
    <property type="component" value="Chromosome"/>
</dbReference>
<dbReference type="KEGG" id="lmd:METH_07800"/>
<proteinExistence type="predicted"/>
<dbReference type="STRING" id="999552.METH_07800"/>
<sequence length="80" mass="9052">MPSQAGFAEYLKIKGGLPWLAKLVFFAAAVEIGLVYYVVYEPDYYLQSKSRYLVPSMVWLFLPVLAGAVVYDVKKVISRN</sequence>
<dbReference type="HOGENOM" id="CLU_2585385_0_0_5"/>
<keyword evidence="1" id="KW-0812">Transmembrane</keyword>
<dbReference type="AlphaFoldDB" id="V9VYG1"/>
<organism evidence="2 3">
    <name type="scientific">Leisingera methylohalidivorans DSM 14336</name>
    <dbReference type="NCBI Taxonomy" id="999552"/>
    <lineage>
        <taxon>Bacteria</taxon>
        <taxon>Pseudomonadati</taxon>
        <taxon>Pseudomonadota</taxon>
        <taxon>Alphaproteobacteria</taxon>
        <taxon>Rhodobacterales</taxon>
        <taxon>Roseobacteraceae</taxon>
        <taxon>Leisingera</taxon>
    </lineage>
</organism>
<keyword evidence="1" id="KW-0472">Membrane</keyword>
<keyword evidence="1" id="KW-1133">Transmembrane helix</keyword>
<evidence type="ECO:0000313" key="2">
    <source>
        <dbReference type="EMBL" id="AHD02988.1"/>
    </source>
</evidence>
<evidence type="ECO:0000313" key="3">
    <source>
        <dbReference type="Proteomes" id="UP000018780"/>
    </source>
</evidence>
<protein>
    <submittedName>
        <fullName evidence="2">Uncharacterized protein</fullName>
    </submittedName>
</protein>
<gene>
    <name evidence="2" type="ORF">METH_07800</name>
</gene>
<name>V9VYG1_9RHOB</name>
<accession>V9VYG1</accession>
<reference evidence="2 3" key="1">
    <citation type="submission" date="2013-09" db="EMBL/GenBank/DDBJ databases">
        <authorList>
            <consortium name="DOE Joint Genome Institute"/>
            <person name="Klenk H.-P."/>
            <person name="Huntemann M."/>
            <person name="Han J."/>
            <person name="Chen A."/>
            <person name="Kyrpides N."/>
            <person name="Mavromatis K."/>
            <person name="Markowitz V."/>
            <person name="Palaniappan K."/>
            <person name="Ivanova N."/>
            <person name="Schaumberg A."/>
            <person name="Pati A."/>
            <person name="Liolios K."/>
            <person name="Nordberg H.P."/>
            <person name="Cantor M.N."/>
            <person name="Hua S.X."/>
            <person name="Woyke T."/>
        </authorList>
    </citation>
    <scope>NUCLEOTIDE SEQUENCE [LARGE SCALE GENOMIC DNA]</scope>
    <source>
        <strain evidence="2 3">DSM 14336</strain>
    </source>
</reference>
<feature type="transmembrane region" description="Helical" evidence="1">
    <location>
        <begin position="52"/>
        <end position="71"/>
    </location>
</feature>
<keyword evidence="3" id="KW-1185">Reference proteome</keyword>
<dbReference type="EMBL" id="CP006773">
    <property type="protein sequence ID" value="AHD02988.1"/>
    <property type="molecule type" value="Genomic_DNA"/>
</dbReference>
<evidence type="ECO:0000256" key="1">
    <source>
        <dbReference type="SAM" id="Phobius"/>
    </source>
</evidence>
<feature type="transmembrane region" description="Helical" evidence="1">
    <location>
        <begin position="20"/>
        <end position="40"/>
    </location>
</feature>